<dbReference type="Proteomes" id="UP000574390">
    <property type="component" value="Unassembled WGS sequence"/>
</dbReference>
<dbReference type="InterPro" id="IPR036034">
    <property type="entry name" value="PDZ_sf"/>
</dbReference>
<proteinExistence type="predicted"/>
<accession>A0A7J6R270</accession>
<evidence type="ECO:0000313" key="4">
    <source>
        <dbReference type="Proteomes" id="UP000574390"/>
    </source>
</evidence>
<dbReference type="SUPFAM" id="SSF50156">
    <property type="entry name" value="PDZ domain-like"/>
    <property type="match status" value="1"/>
</dbReference>
<comment type="caution">
    <text evidence="3">The sequence shown here is derived from an EMBL/GenBank/DDBJ whole genome shotgun (WGS) entry which is preliminary data.</text>
</comment>
<evidence type="ECO:0000313" key="3">
    <source>
        <dbReference type="EMBL" id="KAF4714673.1"/>
    </source>
</evidence>
<gene>
    <name evidence="3" type="ORF">FOZ62_027250</name>
</gene>
<feature type="region of interest" description="Disordered" evidence="2">
    <location>
        <begin position="552"/>
        <end position="573"/>
    </location>
</feature>
<protein>
    <submittedName>
        <fullName evidence="3">Uncharacterized protein</fullName>
    </submittedName>
</protein>
<keyword evidence="1" id="KW-0175">Coiled coil</keyword>
<dbReference type="AlphaFoldDB" id="A0A7J6R270"/>
<evidence type="ECO:0000256" key="2">
    <source>
        <dbReference type="SAM" id="MobiDB-lite"/>
    </source>
</evidence>
<feature type="compositionally biased region" description="Pro residues" evidence="2">
    <location>
        <begin position="10"/>
        <end position="32"/>
    </location>
</feature>
<name>A0A7J6R270_PEROL</name>
<feature type="coiled-coil region" evidence="1">
    <location>
        <begin position="290"/>
        <end position="421"/>
    </location>
</feature>
<organism evidence="3 4">
    <name type="scientific">Perkinsus olseni</name>
    <name type="common">Perkinsus atlanticus</name>
    <dbReference type="NCBI Taxonomy" id="32597"/>
    <lineage>
        <taxon>Eukaryota</taxon>
        <taxon>Sar</taxon>
        <taxon>Alveolata</taxon>
        <taxon>Perkinsozoa</taxon>
        <taxon>Perkinsea</taxon>
        <taxon>Perkinsida</taxon>
        <taxon>Perkinsidae</taxon>
        <taxon>Perkinsus</taxon>
    </lineage>
</organism>
<feature type="region of interest" description="Disordered" evidence="2">
    <location>
        <begin position="1"/>
        <end position="82"/>
    </location>
</feature>
<feature type="compositionally biased region" description="Basic and acidic residues" evidence="2">
    <location>
        <begin position="71"/>
        <end position="82"/>
    </location>
</feature>
<sequence>MLPADTPQDGLPPPPPPPPLPIDARQEPPPPATASEVRLGPTTAPPTGSPMERSDVETVEPATAVAAPRADSGDRAQPRRVETERYEVTFALPGPLGMEFTEIEPPYRICRVHPGSIAERLDVKPGDCMRAVDGNTLTEKVDWPSIRQMLSKRPVVAQFERGVPEDLEGSTIGGVVGNWGVGVLTSAISNVKTATHAAISTGIGSSKRTAVDDGRAPVDYGRVESLQGQVAQLKRQLAERPVVEVPRPATEGQTAAGGDNDSFSTLADAYASLQQQHSSLLAQFDSMQQMQANADDVERYKGQVKQLEEEKKALEGAVKELGDLDTLKDRLRKGMEAEVNAAGQARQIATLEDQVDKLRNSLAASQEALDSYTAAIDNAEDLQLGDVSELQARLDDALADKARAQAALVAEEQKCRKFQEQGEKVLDLTRSLGSVTAERDTLRSRVGELEKVVNSCLQKLQKELQDRPYLIDRREVARAVTAFVQGCDAGDEESAVQRLTEQLGFTVEERKALGPAIAEAEAPRPSLLKRATGQEDKGERFGDSFLAFLEHEVGDDGQASDQKVPDPDDPESA</sequence>
<reference evidence="3 4" key="1">
    <citation type="submission" date="2020-04" db="EMBL/GenBank/DDBJ databases">
        <title>Perkinsus olseni comparative genomics.</title>
        <authorList>
            <person name="Bogema D.R."/>
        </authorList>
    </citation>
    <scope>NUCLEOTIDE SEQUENCE [LARGE SCALE GENOMIC DNA]</scope>
    <source>
        <strain evidence="3">ATCC PRA-205</strain>
    </source>
</reference>
<dbReference type="EMBL" id="JABANM010025390">
    <property type="protein sequence ID" value="KAF4714673.1"/>
    <property type="molecule type" value="Genomic_DNA"/>
</dbReference>
<feature type="compositionally biased region" description="Low complexity" evidence="2">
    <location>
        <begin position="59"/>
        <end position="68"/>
    </location>
</feature>
<evidence type="ECO:0000256" key="1">
    <source>
        <dbReference type="SAM" id="Coils"/>
    </source>
</evidence>